<reference evidence="2" key="1">
    <citation type="journal article" date="2014" name="Int. J. Syst. Evol. Microbiol.">
        <title>Complete genome sequence of Corynebacterium casei LMG S-19264T (=DSM 44701T), isolated from a smear-ripened cheese.</title>
        <authorList>
            <consortium name="US DOE Joint Genome Institute (JGI-PGF)"/>
            <person name="Walter F."/>
            <person name="Albersmeier A."/>
            <person name="Kalinowski J."/>
            <person name="Ruckert C."/>
        </authorList>
    </citation>
    <scope>NUCLEOTIDE SEQUENCE</scope>
    <source>
        <strain evidence="2">CGMCC 4.7372</strain>
    </source>
</reference>
<evidence type="ECO:0000313" key="3">
    <source>
        <dbReference type="Proteomes" id="UP000614239"/>
    </source>
</evidence>
<protein>
    <submittedName>
        <fullName evidence="2">Uncharacterized protein</fullName>
    </submittedName>
</protein>
<reference evidence="2" key="2">
    <citation type="submission" date="2020-09" db="EMBL/GenBank/DDBJ databases">
        <authorList>
            <person name="Sun Q."/>
            <person name="Zhou Y."/>
        </authorList>
    </citation>
    <scope>NUCLEOTIDE SEQUENCE</scope>
    <source>
        <strain evidence="2">CGMCC 4.7372</strain>
    </source>
</reference>
<evidence type="ECO:0000256" key="1">
    <source>
        <dbReference type="SAM" id="MobiDB-lite"/>
    </source>
</evidence>
<evidence type="ECO:0000313" key="2">
    <source>
        <dbReference type="EMBL" id="GGO98281.1"/>
    </source>
</evidence>
<comment type="caution">
    <text evidence="2">The sequence shown here is derived from an EMBL/GenBank/DDBJ whole genome shotgun (WGS) entry which is preliminary data.</text>
</comment>
<sequence length="71" mass="7594">MDATIRVALSPVHGSDPPEEQSAPSTGLRRAFHSGGLPWPEFVEAYRAELTDETAARGAVAHLRALALREG</sequence>
<gene>
    <name evidence="2" type="ORF">GCM10011612_12850</name>
</gene>
<name>A0A8H9HD12_9ACTO</name>
<keyword evidence="3" id="KW-1185">Reference proteome</keyword>
<dbReference type="Proteomes" id="UP000614239">
    <property type="component" value="Unassembled WGS sequence"/>
</dbReference>
<dbReference type="RefSeq" id="WP_229657926.1">
    <property type="nucleotide sequence ID" value="NZ_BMNJ01000003.1"/>
</dbReference>
<dbReference type="EMBL" id="BMNJ01000003">
    <property type="protein sequence ID" value="GGO98281.1"/>
    <property type="molecule type" value="Genomic_DNA"/>
</dbReference>
<dbReference type="InterPro" id="IPR007438">
    <property type="entry name" value="DUF488"/>
</dbReference>
<dbReference type="Pfam" id="PF04343">
    <property type="entry name" value="DUF488"/>
    <property type="match status" value="1"/>
</dbReference>
<organism evidence="2 3">
    <name type="scientific">Actinomyces gaoshouyii</name>
    <dbReference type="NCBI Taxonomy" id="1960083"/>
    <lineage>
        <taxon>Bacteria</taxon>
        <taxon>Bacillati</taxon>
        <taxon>Actinomycetota</taxon>
        <taxon>Actinomycetes</taxon>
        <taxon>Actinomycetales</taxon>
        <taxon>Actinomycetaceae</taxon>
        <taxon>Actinomyces</taxon>
    </lineage>
</organism>
<accession>A0A8H9HD12</accession>
<proteinExistence type="predicted"/>
<dbReference type="AlphaFoldDB" id="A0A8H9HD12"/>
<feature type="region of interest" description="Disordered" evidence="1">
    <location>
        <begin position="1"/>
        <end position="31"/>
    </location>
</feature>